<dbReference type="AlphaFoldDB" id="A0A4P9WQ24"/>
<reference evidence="2" key="1">
    <citation type="journal article" date="2018" name="Nat. Microbiol.">
        <title>Leveraging single-cell genomics to expand the fungal tree of life.</title>
        <authorList>
            <person name="Ahrendt S.R."/>
            <person name="Quandt C.A."/>
            <person name="Ciobanu D."/>
            <person name="Clum A."/>
            <person name="Salamov A."/>
            <person name="Andreopoulos B."/>
            <person name="Cheng J.F."/>
            <person name="Woyke T."/>
            <person name="Pelin A."/>
            <person name="Henrissat B."/>
            <person name="Reynolds N.K."/>
            <person name="Benny G.L."/>
            <person name="Smith M.E."/>
            <person name="James T.Y."/>
            <person name="Grigoriev I.V."/>
        </authorList>
    </citation>
    <scope>NUCLEOTIDE SEQUENCE [LARGE SCALE GENOMIC DNA]</scope>
</reference>
<evidence type="ECO:0000313" key="1">
    <source>
        <dbReference type="EMBL" id="RKO93878.1"/>
    </source>
</evidence>
<protein>
    <submittedName>
        <fullName evidence="1">Uncharacterized protein</fullName>
    </submittedName>
</protein>
<proteinExistence type="predicted"/>
<sequence length="342" mass="38951">MSSLKKLKEWEARINKLDEEKINAADPELKAILSEIRSGKKETIPIGDCTKKHIEEILSLNTSRDILSLDTSRVSKGSLWWKLPEDVVKHEPSLWFKKAIRLVDKSWKKNSESTTRTHIDLILLAVLKHKKSEKIACWGEVRLTWTGGTKILTGYSDYVLGYGGGTTHEYMSTMLVCGEAKCYLAEMNIWQIVAYCGVIHKARKLAGRPNSTLVRIDNKSKVWTSLVVSEEDAPTWLRYILDCAKRSTPFTTPTTSNDDLRNNELINFKIVVERFRTNEWDESEDEQDEDQEELVEVEGSGPVLSVSVAHAIDDALVRGAVEVEERRRLMERSGQSHFLFPT</sequence>
<keyword evidence="2" id="KW-1185">Reference proteome</keyword>
<gene>
    <name evidence="1" type="ORF">BDK51DRAFT_37727</name>
</gene>
<accession>A0A4P9WQ24</accession>
<dbReference type="OrthoDB" id="2103397at2759"/>
<name>A0A4P9WQ24_9FUNG</name>
<organism evidence="1 2">
    <name type="scientific">Blyttiomyces helicus</name>
    <dbReference type="NCBI Taxonomy" id="388810"/>
    <lineage>
        <taxon>Eukaryota</taxon>
        <taxon>Fungi</taxon>
        <taxon>Fungi incertae sedis</taxon>
        <taxon>Chytridiomycota</taxon>
        <taxon>Chytridiomycota incertae sedis</taxon>
        <taxon>Chytridiomycetes</taxon>
        <taxon>Chytridiomycetes incertae sedis</taxon>
        <taxon>Blyttiomyces</taxon>
    </lineage>
</organism>
<dbReference type="Proteomes" id="UP000269721">
    <property type="component" value="Unassembled WGS sequence"/>
</dbReference>
<evidence type="ECO:0000313" key="2">
    <source>
        <dbReference type="Proteomes" id="UP000269721"/>
    </source>
</evidence>
<dbReference type="EMBL" id="KZ994086">
    <property type="protein sequence ID" value="RKO93878.1"/>
    <property type="molecule type" value="Genomic_DNA"/>
</dbReference>